<feature type="transmembrane region" description="Helical" evidence="6">
    <location>
        <begin position="46"/>
        <end position="72"/>
    </location>
</feature>
<evidence type="ECO:0000256" key="6">
    <source>
        <dbReference type="SAM" id="Phobius"/>
    </source>
</evidence>
<keyword evidence="2" id="KW-1003">Cell membrane</keyword>
<evidence type="ECO:0000256" key="3">
    <source>
        <dbReference type="ARBA" id="ARBA00022692"/>
    </source>
</evidence>
<evidence type="ECO:0000313" key="8">
    <source>
        <dbReference type="Proteomes" id="UP001084197"/>
    </source>
</evidence>
<keyword evidence="5 6" id="KW-0472">Membrane</keyword>
<comment type="caution">
    <text evidence="7">The sequence shown here is derived from an EMBL/GenBank/DDBJ whole genome shotgun (WGS) entry which is preliminary data.</text>
</comment>
<dbReference type="Proteomes" id="UP001084197">
    <property type="component" value="Unassembled WGS sequence"/>
</dbReference>
<keyword evidence="3 6" id="KW-0812">Transmembrane</keyword>
<dbReference type="PANTHER" id="PTHR23513">
    <property type="entry name" value="INTEGRAL MEMBRANE EFFLUX PROTEIN-RELATED"/>
    <property type="match status" value="1"/>
</dbReference>
<sequence>MFRIWNANRAFIIGFKKNFTPKGLTVMLITIVLGIFWSFVGLVPEFLYLTALFLFFSGIFVGMLNVVVITLVQLYSPPEATGRVMSLQILGSTGIQPITFLVVGWLLEIISPTLLFLCSGIILVTVAGISLLFKDIRNTNSKIAPENIEDNYNFDNRKETRENQR</sequence>
<dbReference type="Pfam" id="PF07690">
    <property type="entry name" value="MFS_1"/>
    <property type="match status" value="1"/>
</dbReference>
<evidence type="ECO:0000313" key="7">
    <source>
        <dbReference type="EMBL" id="MCZ0702270.1"/>
    </source>
</evidence>
<feature type="transmembrane region" description="Helical" evidence="6">
    <location>
        <begin position="113"/>
        <end position="133"/>
    </location>
</feature>
<dbReference type="RefSeq" id="WP_268779037.1">
    <property type="nucleotide sequence ID" value="NZ_JAPRAT010000004.1"/>
</dbReference>
<dbReference type="GO" id="GO:0022857">
    <property type="term" value="F:transmembrane transporter activity"/>
    <property type="evidence" value="ECO:0007669"/>
    <property type="project" value="InterPro"/>
</dbReference>
<dbReference type="EMBL" id="JAPRAT010000004">
    <property type="protein sequence ID" value="MCZ0702270.1"/>
    <property type="molecule type" value="Genomic_DNA"/>
</dbReference>
<dbReference type="InterPro" id="IPR011701">
    <property type="entry name" value="MFS"/>
</dbReference>
<dbReference type="AlphaFoldDB" id="A0A9J6RA87"/>
<dbReference type="SUPFAM" id="SSF103473">
    <property type="entry name" value="MFS general substrate transporter"/>
    <property type="match status" value="1"/>
</dbReference>
<evidence type="ECO:0000256" key="2">
    <source>
        <dbReference type="ARBA" id="ARBA00022475"/>
    </source>
</evidence>
<gene>
    <name evidence="7" type="ORF">OWO01_03470</name>
</gene>
<comment type="subcellular location">
    <subcellularLocation>
        <location evidence="1">Cell membrane</location>
        <topology evidence="1">Multi-pass membrane protein</topology>
    </subcellularLocation>
</comment>
<dbReference type="Gene3D" id="1.20.1250.20">
    <property type="entry name" value="MFS general substrate transporter like domains"/>
    <property type="match status" value="1"/>
</dbReference>
<dbReference type="PANTHER" id="PTHR23513:SF6">
    <property type="entry name" value="MAJOR FACILITATOR SUPERFAMILY ASSOCIATED DOMAIN-CONTAINING PROTEIN"/>
    <property type="match status" value="1"/>
</dbReference>
<keyword evidence="8" id="KW-1185">Reference proteome</keyword>
<reference evidence="7" key="1">
    <citation type="submission" date="2022-11" db="EMBL/GenBank/DDBJ databases">
        <title>WGS of Natronobacillus azotifigens 24KS-1, an anaerobic diazotrophic haloalkaliphile from soda-rich habitats.</title>
        <authorList>
            <person name="Sorokin D.Y."/>
            <person name="Merkel A.Y."/>
        </authorList>
    </citation>
    <scope>NUCLEOTIDE SEQUENCE</scope>
    <source>
        <strain evidence="7">24KS-1</strain>
    </source>
</reference>
<name>A0A9J6RA87_9BACI</name>
<evidence type="ECO:0000256" key="5">
    <source>
        <dbReference type="ARBA" id="ARBA00023136"/>
    </source>
</evidence>
<keyword evidence="4 6" id="KW-1133">Transmembrane helix</keyword>
<feature type="transmembrane region" description="Helical" evidence="6">
    <location>
        <begin position="21"/>
        <end position="40"/>
    </location>
</feature>
<evidence type="ECO:0000256" key="4">
    <source>
        <dbReference type="ARBA" id="ARBA00022989"/>
    </source>
</evidence>
<organism evidence="7 8">
    <name type="scientific">Natronobacillus azotifigens</name>
    <dbReference type="NCBI Taxonomy" id="472978"/>
    <lineage>
        <taxon>Bacteria</taxon>
        <taxon>Bacillati</taxon>
        <taxon>Bacillota</taxon>
        <taxon>Bacilli</taxon>
        <taxon>Bacillales</taxon>
        <taxon>Bacillaceae</taxon>
        <taxon>Natronobacillus</taxon>
    </lineage>
</organism>
<dbReference type="InterPro" id="IPR036259">
    <property type="entry name" value="MFS_trans_sf"/>
</dbReference>
<evidence type="ECO:0000256" key="1">
    <source>
        <dbReference type="ARBA" id="ARBA00004651"/>
    </source>
</evidence>
<feature type="transmembrane region" description="Helical" evidence="6">
    <location>
        <begin position="84"/>
        <end position="107"/>
    </location>
</feature>
<dbReference type="GO" id="GO:0005886">
    <property type="term" value="C:plasma membrane"/>
    <property type="evidence" value="ECO:0007669"/>
    <property type="project" value="UniProtKB-SubCell"/>
</dbReference>
<accession>A0A9J6RA87</accession>
<proteinExistence type="predicted"/>
<protein>
    <submittedName>
        <fullName evidence="7">MFS transporter</fullName>
    </submittedName>
</protein>